<evidence type="ECO:0000256" key="1">
    <source>
        <dbReference type="SAM" id="Coils"/>
    </source>
</evidence>
<dbReference type="AlphaFoldDB" id="A0AA86TH23"/>
<dbReference type="Proteomes" id="UP001642409">
    <property type="component" value="Unassembled WGS sequence"/>
</dbReference>
<proteinExistence type="predicted"/>
<dbReference type="EMBL" id="CATOUU010000117">
    <property type="protein sequence ID" value="CAI9916991.1"/>
    <property type="molecule type" value="Genomic_DNA"/>
</dbReference>
<keyword evidence="1" id="KW-0175">Coiled coil</keyword>
<gene>
    <name evidence="2" type="ORF">HINF_LOCUS4636</name>
    <name evidence="3" type="ORF">HINF_LOCUS69217</name>
</gene>
<accession>A0AA86TH23</accession>
<name>A0AA86TH23_9EUKA</name>
<evidence type="ECO:0000313" key="3">
    <source>
        <dbReference type="EMBL" id="CAL6097667.1"/>
    </source>
</evidence>
<dbReference type="EMBL" id="CAXDID020000501">
    <property type="protein sequence ID" value="CAL6097667.1"/>
    <property type="molecule type" value="Genomic_DNA"/>
</dbReference>
<comment type="caution">
    <text evidence="2">The sequence shown here is derived from an EMBL/GenBank/DDBJ whole genome shotgun (WGS) entry which is preliminary data.</text>
</comment>
<evidence type="ECO:0000313" key="2">
    <source>
        <dbReference type="EMBL" id="CAI9916991.1"/>
    </source>
</evidence>
<evidence type="ECO:0000313" key="4">
    <source>
        <dbReference type="Proteomes" id="UP001642409"/>
    </source>
</evidence>
<reference evidence="2" key="1">
    <citation type="submission" date="2023-06" db="EMBL/GenBank/DDBJ databases">
        <authorList>
            <person name="Kurt Z."/>
        </authorList>
    </citation>
    <scope>NUCLEOTIDE SEQUENCE</scope>
</reference>
<protein>
    <submittedName>
        <fullName evidence="2">Uncharacterized protein</fullName>
    </submittedName>
</protein>
<reference evidence="3 4" key="2">
    <citation type="submission" date="2024-07" db="EMBL/GenBank/DDBJ databases">
        <authorList>
            <person name="Akdeniz Z."/>
        </authorList>
    </citation>
    <scope>NUCLEOTIDE SEQUENCE [LARGE SCALE GENOMIC DNA]</scope>
</reference>
<sequence>MNSVVFDQLLQSDVKFSKILTVMENTTIFIDDDQHQLLLTSSDSSPLLLNIRPFDYFNIFAGKLHLISDSLIQVVSDSVVSIDLSLFTDIHLDQAFVAQHFIVNVTCNILQFISFQGVLLQQIPITQHRTAQISVNEFENEIILLLDQRTITTLNKMGQFDHTIPQMFDLKEAQKESWFQNDGFVITCKHTHQFPLQMLDYIQAGRYICFYRAKSKDIKEEENQFETVEDQLWRPASYMRGPGEQEHYEALYKTQDAQYQQNKLRNVNTNCIWLTEPWVLKNPHEIIPVVSEVSKIQCWQDKTVIAQSSNGVQVYQSSSYIWSLCFEASYVTKVDIKKTQTGFSVFYTQNDSFVEINYSILLKPTRGAFVRTQDRISCLSFLDEKKTPHPYYDFGLISKTPVLASLFINNDLYQISQEKIIVSTIENAPQQEYSANEPLGFDAFEEQEIINQQNELEEKQKQKNLTRDLEDGYDILGEVDDIFRNDYYQEYDPEYQISKQMEINLQILSEQVNVIGVFENQHSCYLLGQRGKHFMVGQIADDDVTRFIWKPIMQKSIVNYFSYMKQLSIITESDILMFNVEQKCKSFTSINHNIYDYGHHQLYVENNQYKLDGFVLQYNKDGLNAATNAVITNITNYLITKQYLYIVINTQLIIFDISSKVQLFTCQLEPMMQLVSANNLEVTLLSRSGFLETRRCSLLCEAQIMSMYTQLLLDKDNAENIQVVSQMQQLMYSSRTSITHIPFQYFKNKQEFDYAYYFKLISQFEQKNFDLQLTAQNIFSQQENDFKLEDYLNFNLVFELLFWLRFAEYTLDSCGLTNNLWQDKSIFEVVQQFQEIFDPRISQATACVQLNKILLVELNNYQQLIYNQVTPLQLPSKLVQCTYLLTTHFCAHFYCPKNQFAIESELLVHFAVLFRIFHTEQFIKQVNVYVDPAELFVLLNPQNAQQDGLIMNMSEQEIHTRLQIQPPTDLQKICAILELDLSYKQLFKVTQKQYNDEILLDAITLFTNLEPVQDPHLQVQWLTADYKRQLIIELFKALTYKKCIEPLLIKLLNEQIVLEPTWETVLYSFALNLKQVHSKIEHKFTKCFQQISENDIFGQFLQISKIDSVCQLNTAIQVLINVSNKNTIHSNLHLLKQKFNLEFGTLKLNQLSSEQTNLINQMRIFVEKKTKAAGEFPEPMNDNHYRAKHKQLVEVETQINEIKEMMKIFEEIEEYCGVCEALGMM</sequence>
<feature type="coiled-coil region" evidence="1">
    <location>
        <begin position="442"/>
        <end position="469"/>
    </location>
</feature>
<keyword evidence="4" id="KW-1185">Reference proteome</keyword>
<organism evidence="2">
    <name type="scientific">Hexamita inflata</name>
    <dbReference type="NCBI Taxonomy" id="28002"/>
    <lineage>
        <taxon>Eukaryota</taxon>
        <taxon>Metamonada</taxon>
        <taxon>Diplomonadida</taxon>
        <taxon>Hexamitidae</taxon>
        <taxon>Hexamitinae</taxon>
        <taxon>Hexamita</taxon>
    </lineage>
</organism>